<dbReference type="Proteomes" id="UP001500683">
    <property type="component" value="Unassembled WGS sequence"/>
</dbReference>
<dbReference type="InterPro" id="IPR040442">
    <property type="entry name" value="Pyrv_kinase-like_dom_sf"/>
</dbReference>
<dbReference type="InterPro" id="IPR015813">
    <property type="entry name" value="Pyrv/PenolPyrv_kinase-like_dom"/>
</dbReference>
<evidence type="ECO:0000256" key="1">
    <source>
        <dbReference type="ARBA" id="ARBA00005568"/>
    </source>
</evidence>
<dbReference type="PANTHER" id="PTHR30502:SF0">
    <property type="entry name" value="PHOSPHOENOLPYRUVATE CARBOXYLASE FAMILY PROTEIN"/>
    <property type="match status" value="1"/>
</dbReference>
<protein>
    <submittedName>
        <fullName evidence="5">Aldolase/citrate lyase family protein</fullName>
    </submittedName>
</protein>
<keyword evidence="6" id="KW-1185">Reference proteome</keyword>
<comment type="caution">
    <text evidence="5">The sequence shown here is derived from an EMBL/GenBank/DDBJ whole genome shotgun (WGS) entry which is preliminary data.</text>
</comment>
<dbReference type="PANTHER" id="PTHR30502">
    <property type="entry name" value="2-KETO-3-DEOXY-L-RHAMNONATE ALDOLASE"/>
    <property type="match status" value="1"/>
</dbReference>
<sequence>MSDNGPSSFAARLRARERLLGYWVVCDNPVGTERIAGLGYDYVCADGQHGLMAYPGWLSAMTAIDARGVSAGMVRVPANDGYWIGSALDAGARGVIVPLVNDAEEAAAAVAYCRYPPHGVRSYGPMRSSLRVGPRPAEADEAVACVVMIETAGALDNLAEICAVPGLDGVYVGPSDLTLALGGRFPGDPDVADAFADATARIAKTAAEAGIAAGFHCPDGATAAARLAEGYTFATVSSDLVHLEQAAAAHLKAARSS</sequence>
<keyword evidence="3 5" id="KW-0456">Lyase</keyword>
<evidence type="ECO:0000256" key="3">
    <source>
        <dbReference type="ARBA" id="ARBA00023239"/>
    </source>
</evidence>
<dbReference type="Gene3D" id="3.20.20.60">
    <property type="entry name" value="Phosphoenolpyruvate-binding domains"/>
    <property type="match status" value="1"/>
</dbReference>
<evidence type="ECO:0000256" key="2">
    <source>
        <dbReference type="ARBA" id="ARBA00022723"/>
    </source>
</evidence>
<dbReference type="InterPro" id="IPR005000">
    <property type="entry name" value="Aldolase/citrate-lyase_domain"/>
</dbReference>
<evidence type="ECO:0000313" key="5">
    <source>
        <dbReference type="EMBL" id="GAA4067107.1"/>
    </source>
</evidence>
<dbReference type="Pfam" id="PF03328">
    <property type="entry name" value="HpcH_HpaI"/>
    <property type="match status" value="1"/>
</dbReference>
<reference evidence="6" key="1">
    <citation type="journal article" date="2019" name="Int. J. Syst. Evol. Microbiol.">
        <title>The Global Catalogue of Microorganisms (GCM) 10K type strain sequencing project: providing services to taxonomists for standard genome sequencing and annotation.</title>
        <authorList>
            <consortium name="The Broad Institute Genomics Platform"/>
            <consortium name="The Broad Institute Genome Sequencing Center for Infectious Disease"/>
            <person name="Wu L."/>
            <person name="Ma J."/>
        </authorList>
    </citation>
    <scope>NUCLEOTIDE SEQUENCE [LARGE SCALE GENOMIC DNA]</scope>
    <source>
        <strain evidence="6">JCM 16702</strain>
    </source>
</reference>
<evidence type="ECO:0000313" key="6">
    <source>
        <dbReference type="Proteomes" id="UP001500683"/>
    </source>
</evidence>
<dbReference type="SUPFAM" id="SSF51621">
    <property type="entry name" value="Phosphoenolpyruvate/pyruvate domain"/>
    <property type="match status" value="1"/>
</dbReference>
<dbReference type="GO" id="GO:0016829">
    <property type="term" value="F:lyase activity"/>
    <property type="evidence" value="ECO:0007669"/>
    <property type="project" value="UniProtKB-KW"/>
</dbReference>
<name>A0ABP7VHQ5_9ACTN</name>
<keyword evidence="2" id="KW-0479">Metal-binding</keyword>
<comment type="similarity">
    <text evidence="1">Belongs to the HpcH/HpaI aldolase family.</text>
</comment>
<dbReference type="RefSeq" id="WP_344944714.1">
    <property type="nucleotide sequence ID" value="NZ_BAAAZG010000012.1"/>
</dbReference>
<dbReference type="EMBL" id="BAAAZG010000012">
    <property type="protein sequence ID" value="GAA4067107.1"/>
    <property type="molecule type" value="Genomic_DNA"/>
</dbReference>
<gene>
    <name evidence="5" type="ORF">GCM10022214_22080</name>
</gene>
<accession>A0ABP7VHQ5</accession>
<evidence type="ECO:0000259" key="4">
    <source>
        <dbReference type="Pfam" id="PF03328"/>
    </source>
</evidence>
<dbReference type="InterPro" id="IPR050251">
    <property type="entry name" value="HpcH-HpaI_aldolase"/>
</dbReference>
<organism evidence="5 6">
    <name type="scientific">Actinomadura miaoliensis</name>
    <dbReference type="NCBI Taxonomy" id="430685"/>
    <lineage>
        <taxon>Bacteria</taxon>
        <taxon>Bacillati</taxon>
        <taxon>Actinomycetota</taxon>
        <taxon>Actinomycetes</taxon>
        <taxon>Streptosporangiales</taxon>
        <taxon>Thermomonosporaceae</taxon>
        <taxon>Actinomadura</taxon>
    </lineage>
</organism>
<proteinExistence type="inferred from homology"/>
<feature type="domain" description="HpcH/HpaI aldolase/citrate lyase" evidence="4">
    <location>
        <begin position="21"/>
        <end position="243"/>
    </location>
</feature>